<dbReference type="Proteomes" id="UP000475862">
    <property type="component" value="Unassembled WGS sequence"/>
</dbReference>
<name>A0A6G0TG82_APHGL</name>
<dbReference type="EMBL" id="VYZN01000039">
    <property type="protein sequence ID" value="KAE9532340.1"/>
    <property type="molecule type" value="Genomic_DNA"/>
</dbReference>
<keyword evidence="2" id="KW-1185">Reference proteome</keyword>
<organism evidence="1 2">
    <name type="scientific">Aphis glycines</name>
    <name type="common">Soybean aphid</name>
    <dbReference type="NCBI Taxonomy" id="307491"/>
    <lineage>
        <taxon>Eukaryota</taxon>
        <taxon>Metazoa</taxon>
        <taxon>Ecdysozoa</taxon>
        <taxon>Arthropoda</taxon>
        <taxon>Hexapoda</taxon>
        <taxon>Insecta</taxon>
        <taxon>Pterygota</taxon>
        <taxon>Neoptera</taxon>
        <taxon>Paraneoptera</taxon>
        <taxon>Hemiptera</taxon>
        <taxon>Sternorrhyncha</taxon>
        <taxon>Aphidomorpha</taxon>
        <taxon>Aphidoidea</taxon>
        <taxon>Aphididae</taxon>
        <taxon>Aphidini</taxon>
        <taxon>Aphis</taxon>
        <taxon>Aphis</taxon>
    </lineage>
</organism>
<accession>A0A6G0TG82</accession>
<gene>
    <name evidence="1" type="ORF">AGLY_009963</name>
</gene>
<dbReference type="AlphaFoldDB" id="A0A6G0TG82"/>
<protein>
    <submittedName>
        <fullName evidence="1">Uncharacterized protein</fullName>
    </submittedName>
</protein>
<comment type="caution">
    <text evidence="1">The sequence shown here is derived from an EMBL/GenBank/DDBJ whole genome shotgun (WGS) entry which is preliminary data.</text>
</comment>
<evidence type="ECO:0000313" key="1">
    <source>
        <dbReference type="EMBL" id="KAE9532340.1"/>
    </source>
</evidence>
<proteinExistence type="predicted"/>
<evidence type="ECO:0000313" key="2">
    <source>
        <dbReference type="Proteomes" id="UP000475862"/>
    </source>
</evidence>
<sequence>MTKIDRPTYDKRTKRTGCRLATGVGAALLIALVDDGGRHMRDDGWTEGWGQKSWTLDIPRNGHKIGAQQPIPNTVLQDFKFLQGSERMHRLRQKSFPATPDDVEDLHILLMANSQFILTLKNPSNNSKSSENVYFAPELHLDFSKTSVLAFPYLAAVKTDDILSMEDGFQTIVDYINQYPNLIMCLRSFYLIIFGDIGLKRWDLQQ</sequence>
<reference evidence="1 2" key="1">
    <citation type="submission" date="2019-08" db="EMBL/GenBank/DDBJ databases">
        <title>The genome of the soybean aphid Biotype 1, its phylome, world population structure and adaptation to the North American continent.</title>
        <authorList>
            <person name="Giordano R."/>
            <person name="Donthu R.K."/>
            <person name="Hernandez A.G."/>
            <person name="Wright C.L."/>
            <person name="Zimin A.V."/>
        </authorList>
    </citation>
    <scope>NUCLEOTIDE SEQUENCE [LARGE SCALE GENOMIC DNA]</scope>
    <source>
        <tissue evidence="1">Whole aphids</tissue>
    </source>
</reference>